<organism evidence="1 2">
    <name type="scientific">Streptococcus ruminantium</name>
    <dbReference type="NCBI Taxonomy" id="1917441"/>
    <lineage>
        <taxon>Bacteria</taxon>
        <taxon>Bacillati</taxon>
        <taxon>Bacillota</taxon>
        <taxon>Bacilli</taxon>
        <taxon>Lactobacillales</taxon>
        <taxon>Streptococcaceae</taxon>
        <taxon>Streptococcus</taxon>
    </lineage>
</organism>
<dbReference type="Proteomes" id="UP000269331">
    <property type="component" value="Chromosome"/>
</dbReference>
<sequence length="48" mass="5605">MTNQREWLSGNKAADYSMTMMTRNGNVQSSDDGVKEWKNQRRSCKNCF</sequence>
<gene>
    <name evidence="1" type="ORF">SR187_8750</name>
</gene>
<name>A0A2Z5U571_9STRE</name>
<reference evidence="1 2" key="1">
    <citation type="journal article" date="2018" name="Genome Biol. Evol.">
        <title>Complete Genome Sequence of Streptococcus ruminantium sp. nov. GUT-187T (=DSM 104980T =JCM 31869T), the Type Strain of S. ruminantium, and Comparison with Genome Sequences of Streptococcus suis Strains.</title>
        <authorList>
            <person name="Tohya M."/>
            <person name="Sekizaki T."/>
            <person name="Miyoshi-Akiyama T."/>
        </authorList>
    </citation>
    <scope>NUCLEOTIDE SEQUENCE [LARGE SCALE GENOMIC DNA]</scope>
    <source>
        <strain evidence="1 2">GUT187T</strain>
    </source>
</reference>
<proteinExistence type="predicted"/>
<dbReference type="KEGG" id="srq:SR187_8750"/>
<accession>A0A2Z5U571</accession>
<evidence type="ECO:0000313" key="2">
    <source>
        <dbReference type="Proteomes" id="UP000269331"/>
    </source>
</evidence>
<protein>
    <submittedName>
        <fullName evidence="1">Uncharacterized protein</fullName>
    </submittedName>
</protein>
<evidence type="ECO:0000313" key="1">
    <source>
        <dbReference type="EMBL" id="BBA93353.1"/>
    </source>
</evidence>
<dbReference type="AlphaFoldDB" id="A0A2Z5U571"/>
<dbReference type="EMBL" id="AP018400">
    <property type="protein sequence ID" value="BBA93353.1"/>
    <property type="molecule type" value="Genomic_DNA"/>
</dbReference>